<dbReference type="InterPro" id="IPR038377">
    <property type="entry name" value="Na/Glc_symporter_sf"/>
</dbReference>
<accession>A0A1B1TA84</accession>
<dbReference type="Pfam" id="PF00474">
    <property type="entry name" value="SSF"/>
    <property type="match status" value="1"/>
</dbReference>
<keyword evidence="7 13" id="KW-1133">Transmembrane helix</keyword>
<dbReference type="PANTHER" id="PTHR48086">
    <property type="entry name" value="SODIUM/PROLINE SYMPORTER-RELATED"/>
    <property type="match status" value="1"/>
</dbReference>
<keyword evidence="10 13" id="KW-0472">Membrane</keyword>
<comment type="subcellular location">
    <subcellularLocation>
        <location evidence="1">Cell membrane</location>
        <topology evidence="1">Multi-pass membrane protein</topology>
    </subcellularLocation>
</comment>
<comment type="similarity">
    <text evidence="2 12">Belongs to the sodium:solute symporter (SSF) (TC 2.A.21) family.</text>
</comment>
<keyword evidence="11" id="KW-0739">Sodium transport</keyword>
<dbReference type="GO" id="GO:0015293">
    <property type="term" value="F:symporter activity"/>
    <property type="evidence" value="ECO:0007669"/>
    <property type="project" value="UniProtKB-KW"/>
</dbReference>
<evidence type="ECO:0000256" key="4">
    <source>
        <dbReference type="ARBA" id="ARBA00022475"/>
    </source>
</evidence>
<evidence type="ECO:0000256" key="12">
    <source>
        <dbReference type="RuleBase" id="RU362091"/>
    </source>
</evidence>
<dbReference type="InterPro" id="IPR050277">
    <property type="entry name" value="Sodium:Solute_Symporter"/>
</dbReference>
<keyword evidence="5 13" id="KW-0812">Transmembrane</keyword>
<organism evidence="14">
    <name type="scientific">uncultured Poseidoniia archaeon</name>
    <dbReference type="NCBI Taxonomy" id="1697135"/>
    <lineage>
        <taxon>Archaea</taxon>
        <taxon>Methanobacteriati</taxon>
        <taxon>Thermoplasmatota</taxon>
        <taxon>Candidatus Poseidoniia</taxon>
        <taxon>environmental samples</taxon>
    </lineage>
</organism>
<dbReference type="EMBL" id="KP211814">
    <property type="protein sequence ID" value="ANV79198.1"/>
    <property type="molecule type" value="Genomic_DNA"/>
</dbReference>
<evidence type="ECO:0000256" key="5">
    <source>
        <dbReference type="ARBA" id="ARBA00022692"/>
    </source>
</evidence>
<evidence type="ECO:0000256" key="1">
    <source>
        <dbReference type="ARBA" id="ARBA00004651"/>
    </source>
</evidence>
<evidence type="ECO:0000256" key="7">
    <source>
        <dbReference type="ARBA" id="ARBA00022989"/>
    </source>
</evidence>
<feature type="transmembrane region" description="Helical" evidence="13">
    <location>
        <begin position="74"/>
        <end position="93"/>
    </location>
</feature>
<evidence type="ECO:0000256" key="10">
    <source>
        <dbReference type="ARBA" id="ARBA00023136"/>
    </source>
</evidence>
<protein>
    <recommendedName>
        <fullName evidence="15">Sodium/proline symporter</fullName>
    </recommendedName>
</protein>
<reference evidence="14" key="1">
    <citation type="submission" date="2014-11" db="EMBL/GenBank/DDBJ databases">
        <authorList>
            <person name="Zhu J."/>
            <person name="Qi W."/>
            <person name="Song R."/>
        </authorList>
    </citation>
    <scope>NUCLEOTIDE SEQUENCE</scope>
</reference>
<feature type="transmembrane region" description="Helical" evidence="13">
    <location>
        <begin position="146"/>
        <end position="171"/>
    </location>
</feature>
<evidence type="ECO:0000313" key="14">
    <source>
        <dbReference type="EMBL" id="ANV79198.1"/>
    </source>
</evidence>
<feature type="transmembrane region" description="Helical" evidence="13">
    <location>
        <begin position="45"/>
        <end position="68"/>
    </location>
</feature>
<dbReference type="GO" id="GO:0006814">
    <property type="term" value="P:sodium ion transport"/>
    <property type="evidence" value="ECO:0007669"/>
    <property type="project" value="UniProtKB-KW"/>
</dbReference>
<feature type="transmembrane region" description="Helical" evidence="13">
    <location>
        <begin position="123"/>
        <end position="140"/>
    </location>
</feature>
<keyword evidence="3" id="KW-0813">Transport</keyword>
<dbReference type="Gene3D" id="1.20.1730.10">
    <property type="entry name" value="Sodium/glucose cotransporter"/>
    <property type="match status" value="1"/>
</dbReference>
<evidence type="ECO:0000256" key="3">
    <source>
        <dbReference type="ARBA" id="ARBA00022448"/>
    </source>
</evidence>
<proteinExistence type="inferred from homology"/>
<keyword evidence="9" id="KW-0406">Ion transport</keyword>
<evidence type="ECO:0000256" key="8">
    <source>
        <dbReference type="ARBA" id="ARBA00023053"/>
    </source>
</evidence>
<dbReference type="InterPro" id="IPR001734">
    <property type="entry name" value="Na/solute_symporter"/>
</dbReference>
<evidence type="ECO:0000256" key="13">
    <source>
        <dbReference type="SAM" id="Phobius"/>
    </source>
</evidence>
<evidence type="ECO:0000256" key="6">
    <source>
        <dbReference type="ARBA" id="ARBA00022847"/>
    </source>
</evidence>
<evidence type="ECO:0000256" key="2">
    <source>
        <dbReference type="ARBA" id="ARBA00006434"/>
    </source>
</evidence>
<dbReference type="PROSITE" id="PS50283">
    <property type="entry name" value="NA_SOLUT_SYMP_3"/>
    <property type="match status" value="1"/>
</dbReference>
<feature type="transmembrane region" description="Helical" evidence="13">
    <location>
        <begin position="6"/>
        <end position="24"/>
    </location>
</feature>
<reference evidence="14" key="2">
    <citation type="journal article" date="2015" name="ISME J.">
        <title>A new class of marine Euryarchaeota group II from the Mediterranean deep chlorophyll maximum.</title>
        <authorList>
            <person name="Martin-Cuadrado A.B."/>
            <person name="Garcia-Heredia I."/>
            <person name="Molto A.G."/>
            <person name="Lopez-Ubeda R."/>
            <person name="Kimes N."/>
            <person name="Lopez-Garcia P."/>
            <person name="Moreira D."/>
            <person name="Rodriguez-Valera F."/>
        </authorList>
    </citation>
    <scope>NUCLEOTIDE SEQUENCE</scope>
</reference>
<evidence type="ECO:0008006" key="15">
    <source>
        <dbReference type="Google" id="ProtNLM"/>
    </source>
</evidence>
<evidence type="ECO:0000256" key="11">
    <source>
        <dbReference type="ARBA" id="ARBA00023201"/>
    </source>
</evidence>
<evidence type="ECO:0000256" key="9">
    <source>
        <dbReference type="ARBA" id="ARBA00023065"/>
    </source>
</evidence>
<name>A0A1B1TA84_9ARCH</name>
<keyword evidence="8" id="KW-0915">Sodium</keyword>
<sequence>MDLMLVLSFLFFMSIFAGVGLASMMVKEDTTDDYLVAGRGMHPALAALSAVSTWNSGYMFIGFIGFTYMLGFNIIWLAFLSTIGQVVAWAWLYKFIQEEGRERGVRSLSSLVADKAGAPEAKLAAVLSVLFLSIYAAAQLTSGGKALYVMMGWDEMIGILIGFVLVVAYCYAGGIRASIWTDAAQSCVMIVGVSLFFAGLRCRKLEDLEDLLKA</sequence>
<keyword evidence="4" id="KW-1003">Cell membrane</keyword>
<keyword evidence="6" id="KW-0769">Symport</keyword>
<dbReference type="AlphaFoldDB" id="A0A1B1TA84"/>
<dbReference type="GO" id="GO:0005886">
    <property type="term" value="C:plasma membrane"/>
    <property type="evidence" value="ECO:0007669"/>
    <property type="project" value="UniProtKB-SubCell"/>
</dbReference>
<dbReference type="PANTHER" id="PTHR48086:SF3">
    <property type="entry name" value="SODIUM_PROLINE SYMPORTER"/>
    <property type="match status" value="1"/>
</dbReference>